<dbReference type="PROSITE" id="PS52016">
    <property type="entry name" value="TONB_DEPENDENT_REC_3"/>
    <property type="match status" value="1"/>
</dbReference>
<dbReference type="RefSeq" id="WP_317975328.1">
    <property type="nucleotide sequence ID" value="NZ_BTFW01000001.1"/>
</dbReference>
<dbReference type="InterPro" id="IPR037066">
    <property type="entry name" value="Plug_dom_sf"/>
</dbReference>
<evidence type="ECO:0000256" key="8">
    <source>
        <dbReference type="ARBA" id="ARBA00023065"/>
    </source>
</evidence>
<keyword evidence="8" id="KW-0406">Ion transport</keyword>
<evidence type="ECO:0000256" key="1">
    <source>
        <dbReference type="ARBA" id="ARBA00004571"/>
    </source>
</evidence>
<comment type="subcellular location">
    <subcellularLocation>
        <location evidence="1 12">Cell outer membrane</location>
        <topology evidence="1 12">Multi-pass membrane protein</topology>
    </subcellularLocation>
</comment>
<evidence type="ECO:0000259" key="16">
    <source>
        <dbReference type="Pfam" id="PF07715"/>
    </source>
</evidence>
<proteinExistence type="inferred from homology"/>
<evidence type="ECO:0000256" key="5">
    <source>
        <dbReference type="ARBA" id="ARBA00022692"/>
    </source>
</evidence>
<dbReference type="Pfam" id="PF00593">
    <property type="entry name" value="TonB_dep_Rec_b-barrel"/>
    <property type="match status" value="1"/>
</dbReference>
<feature type="chain" id="PRO_5045830695" evidence="14">
    <location>
        <begin position="26"/>
        <end position="867"/>
    </location>
</feature>
<keyword evidence="11 12" id="KW-0998">Cell outer membrane</keyword>
<accession>A0ABQ6PA48</accession>
<evidence type="ECO:0000256" key="13">
    <source>
        <dbReference type="RuleBase" id="RU003357"/>
    </source>
</evidence>
<evidence type="ECO:0000256" key="4">
    <source>
        <dbReference type="ARBA" id="ARBA00022496"/>
    </source>
</evidence>
<keyword evidence="9 13" id="KW-0798">TonB box</keyword>
<sequence length="867" mass="93390">MHRSTLYAGSALALGMALVATPALAQSTGSLDFEQQSIVVSARNAKSVNGFQLPDTPKAKQVLDQTIIAHQVPGQSINDIINLVPGVSFQNNDPFGSSGGKLFIRGFDNTRISQTVDGIPLNDTGGYALYSNQQLDPELIEQVNVNLGTTDVDSPTASATGSTVNYLSRTPTEDFHARVLASAGEYSFMRIFGEVDTGNLTAGGLRAWLAASSATNDAVYGGLGKIDKKQFNFKVYQPLGSNGDFISIAGHYNKNRNNAFGSSPLWTMNNGSRVVGAGSGNRYPLYGDERFYQTARCVLPAPVAGVADVAGTCGSDYEYRINPSDTANIRMSSRFTLADGLVLTVDPSIQWTSANGGTLAYTVSERTTTINGVSGITGYNGSTYYFGKDVNGDGDALDTARLMAPSQTKTVRLGLNASLRYDITKDHTIRIAYAYDRGRHQQTAEFGRLYDSGFASTPFPVDSPITDVYGNAVERRNRLSYAILHQVSGEYRGHFGPVTLNAGLRVPFLKRNLNQNCFTNATGGYACFASSDANAAFAAANPYVVNPTTGLPVSGYAVPQQRVFTYSRPLPNVGATLSLSRAASVFFNYSKSMQVPGTDNLYQSFYFPVGNASAKPDPETTDNFDLGVRYRTGKIMAQASAWYTIYQNRLASAYDRDLNTTIYRNLGRVDKYGFDGSLAYAPMKDLSIYVFGSYLHSKIRDNVDGGSCTATNVTLQMYGCTAAGGQAFYQTAGKRESGAPVYTFGGRVDGTVGPFSLGVQAKRTGPRYVNDQNLPFYVNQGGRVQIFGAKAPAYTTVDLDAKLALSKISSMFNERTFFQMNVTNLFDVTYVGGFDGTLISQATNGNPITYAQISPPRTVIGTISFGF</sequence>
<dbReference type="Proteomes" id="UP001187221">
    <property type="component" value="Unassembled WGS sequence"/>
</dbReference>
<evidence type="ECO:0000256" key="12">
    <source>
        <dbReference type="PROSITE-ProRule" id="PRU01360"/>
    </source>
</evidence>
<dbReference type="EMBL" id="BTFW01000001">
    <property type="protein sequence ID" value="GMM61666.1"/>
    <property type="molecule type" value="Genomic_DNA"/>
</dbReference>
<evidence type="ECO:0000256" key="10">
    <source>
        <dbReference type="ARBA" id="ARBA00023136"/>
    </source>
</evidence>
<name>A0ABQ6PA48_9SPHN</name>
<feature type="domain" description="TonB-dependent receptor plug" evidence="16">
    <location>
        <begin position="55"/>
        <end position="157"/>
    </location>
</feature>
<dbReference type="InterPro" id="IPR012910">
    <property type="entry name" value="Plug_dom"/>
</dbReference>
<keyword evidence="10 12" id="KW-0472">Membrane</keyword>
<reference evidence="17 18" key="1">
    <citation type="submission" date="2023-06" db="EMBL/GenBank/DDBJ databases">
        <title>Draft genome sequence of Novosphingobium sp. strain IK01.</title>
        <authorList>
            <person name="Hatamoto M."/>
            <person name="Ikarashi T."/>
            <person name="Yamaguchi T."/>
        </authorList>
    </citation>
    <scope>NUCLEOTIDE SEQUENCE [LARGE SCALE GENOMIC DNA]</scope>
    <source>
        <strain evidence="17 18">IK01</strain>
    </source>
</reference>
<dbReference type="InterPro" id="IPR039426">
    <property type="entry name" value="TonB-dep_rcpt-like"/>
</dbReference>
<keyword evidence="4" id="KW-0410">Iron transport</keyword>
<evidence type="ECO:0000313" key="17">
    <source>
        <dbReference type="EMBL" id="GMM61666.1"/>
    </source>
</evidence>
<gene>
    <name evidence="17" type="ORF">NUTIK01_24430</name>
</gene>
<evidence type="ECO:0000256" key="7">
    <source>
        <dbReference type="ARBA" id="ARBA00023004"/>
    </source>
</evidence>
<dbReference type="SUPFAM" id="SSF56935">
    <property type="entry name" value="Porins"/>
    <property type="match status" value="1"/>
</dbReference>
<organism evidence="17 18">
    <name type="scientific">Novosphingobium pituita</name>
    <dbReference type="NCBI Taxonomy" id="3056842"/>
    <lineage>
        <taxon>Bacteria</taxon>
        <taxon>Pseudomonadati</taxon>
        <taxon>Pseudomonadota</taxon>
        <taxon>Alphaproteobacteria</taxon>
        <taxon>Sphingomonadales</taxon>
        <taxon>Sphingomonadaceae</taxon>
        <taxon>Novosphingobium</taxon>
    </lineage>
</organism>
<evidence type="ECO:0000256" key="11">
    <source>
        <dbReference type="ARBA" id="ARBA00023237"/>
    </source>
</evidence>
<evidence type="ECO:0000313" key="18">
    <source>
        <dbReference type="Proteomes" id="UP001187221"/>
    </source>
</evidence>
<dbReference type="InterPro" id="IPR000531">
    <property type="entry name" value="Beta-barrel_TonB"/>
</dbReference>
<evidence type="ECO:0000256" key="6">
    <source>
        <dbReference type="ARBA" id="ARBA00022729"/>
    </source>
</evidence>
<feature type="domain" description="TonB-dependent receptor-like beta-barrel" evidence="15">
    <location>
        <begin position="328"/>
        <end position="825"/>
    </location>
</feature>
<dbReference type="Gene3D" id="2.170.130.10">
    <property type="entry name" value="TonB-dependent receptor, plug domain"/>
    <property type="match status" value="1"/>
</dbReference>
<keyword evidence="3 12" id="KW-1134">Transmembrane beta strand</keyword>
<comment type="caution">
    <text evidence="17">The sequence shown here is derived from an EMBL/GenBank/DDBJ whole genome shotgun (WGS) entry which is preliminary data.</text>
</comment>
<evidence type="ECO:0000256" key="9">
    <source>
        <dbReference type="ARBA" id="ARBA00023077"/>
    </source>
</evidence>
<protein>
    <submittedName>
        <fullName evidence="17">TonB-dependent receptor</fullName>
    </submittedName>
</protein>
<comment type="similarity">
    <text evidence="12 13">Belongs to the TonB-dependent receptor family.</text>
</comment>
<keyword evidence="6 14" id="KW-0732">Signal</keyword>
<dbReference type="PANTHER" id="PTHR32552:SF89">
    <property type="entry name" value="CATECHOLATE SIDEROPHORE RECEPTOR FIU"/>
    <property type="match status" value="1"/>
</dbReference>
<evidence type="ECO:0000256" key="14">
    <source>
        <dbReference type="SAM" id="SignalP"/>
    </source>
</evidence>
<evidence type="ECO:0000256" key="3">
    <source>
        <dbReference type="ARBA" id="ARBA00022452"/>
    </source>
</evidence>
<keyword evidence="7" id="KW-0408">Iron</keyword>
<evidence type="ECO:0000256" key="2">
    <source>
        <dbReference type="ARBA" id="ARBA00022448"/>
    </source>
</evidence>
<dbReference type="PANTHER" id="PTHR32552">
    <property type="entry name" value="FERRICHROME IRON RECEPTOR-RELATED"/>
    <property type="match status" value="1"/>
</dbReference>
<feature type="signal peptide" evidence="14">
    <location>
        <begin position="1"/>
        <end position="25"/>
    </location>
</feature>
<keyword evidence="5 12" id="KW-0812">Transmembrane</keyword>
<dbReference type="InterPro" id="IPR036942">
    <property type="entry name" value="Beta-barrel_TonB_sf"/>
</dbReference>
<dbReference type="Pfam" id="PF07715">
    <property type="entry name" value="Plug"/>
    <property type="match status" value="1"/>
</dbReference>
<keyword evidence="17" id="KW-0675">Receptor</keyword>
<dbReference type="Gene3D" id="2.40.170.20">
    <property type="entry name" value="TonB-dependent receptor, beta-barrel domain"/>
    <property type="match status" value="1"/>
</dbReference>
<keyword evidence="2 12" id="KW-0813">Transport</keyword>
<keyword evidence="18" id="KW-1185">Reference proteome</keyword>
<evidence type="ECO:0000259" key="15">
    <source>
        <dbReference type="Pfam" id="PF00593"/>
    </source>
</evidence>